<accession>A0A7C3PG60</accession>
<comment type="caution">
    <text evidence="2">The sequence shown here is derived from an EMBL/GenBank/DDBJ whole genome shotgun (WGS) entry which is preliminary data.</text>
</comment>
<dbReference type="InterPro" id="IPR047589">
    <property type="entry name" value="DUF11_rpt"/>
</dbReference>
<name>A0A7C3PG60_9CYAN</name>
<evidence type="ECO:0000313" key="2">
    <source>
        <dbReference type="EMBL" id="HFM99015.1"/>
    </source>
</evidence>
<protein>
    <submittedName>
        <fullName evidence="2">DUF11 domain-containing protein</fullName>
    </submittedName>
</protein>
<proteinExistence type="predicted"/>
<organism evidence="2">
    <name type="scientific">Oscillatoriales cyanobacterium SpSt-418</name>
    <dbReference type="NCBI Taxonomy" id="2282169"/>
    <lineage>
        <taxon>Bacteria</taxon>
        <taxon>Bacillati</taxon>
        <taxon>Cyanobacteriota</taxon>
        <taxon>Cyanophyceae</taxon>
        <taxon>Oscillatoriophycideae</taxon>
        <taxon>Oscillatoriales</taxon>
    </lineage>
</organism>
<gene>
    <name evidence="2" type="ORF">ENR64_14920</name>
</gene>
<dbReference type="AlphaFoldDB" id="A0A7C3PG60"/>
<evidence type="ECO:0000256" key="1">
    <source>
        <dbReference type="SAM" id="MobiDB-lite"/>
    </source>
</evidence>
<feature type="region of interest" description="Disordered" evidence="1">
    <location>
        <begin position="1"/>
        <end position="31"/>
    </location>
</feature>
<sequence>MKRTPSGKCDRVEQPPLLPEPASQTWTSDAPVASEQPNAWLTPWRVCSSILAGTVAIGASCLTASIANAQSVLPQQTDLFFQTNGPASCANIGDWYTTAGPTGGANCTTPNVGTGTDTSNPPNERLHRSFISVTPQDLAVSGAVTITVLDAESNGALDQVNAGDPGTVTCTLPGNTQNCDPTRFTLRTFGTNGTDGAVLATFTIDAASPNGTNIVFPAITTPGVYVVTSETGDLFINGGTLSVRNDDQNSFVIQVAGGAADLLLGQFRGSLEFAPGAPGNGRTLTFPLYFLTGPGTSDLFLRNFDLDGPANQSVQYVSPPGGIGTRVGTISQGTLWNGGAGATLNTGGDSISGLNAIADAGIWTINITLRGNNQTIFEANTGINETGPELPLFDVQPQRAGNFVITPDTERQTTIGAQVCHPFTVTNLFFTTDIINLALQGTDPNYTVQIFTDPNGNGSLDANEPAATDTDGDGVVDTGILQPNQTVAFTLCVTPGPNATGPDTTVISGTSFMDREVRAQAGTGAPVPQTVTKITRIPLDASLQLVKRITNITRGGSPLGGVPFNQFINDPNSANDDSAGWNQFPPVGQINIEPPTVQVASGDEITYTVYFLSEGNAPVTNVNICDLVPEGTTLVAGSGQIQQANNAAVPGGTEFSPLAPLPVGNSCSSQNNSNGAIIYGVGTVPNTAGSNFGLVRFRVRIN</sequence>
<reference evidence="2" key="1">
    <citation type="journal article" date="2020" name="mSystems">
        <title>Genome- and Community-Level Interaction Insights into Carbon Utilization and Element Cycling Functions of Hydrothermarchaeota in Hydrothermal Sediment.</title>
        <authorList>
            <person name="Zhou Z."/>
            <person name="Liu Y."/>
            <person name="Xu W."/>
            <person name="Pan J."/>
            <person name="Luo Z.H."/>
            <person name="Li M."/>
        </authorList>
    </citation>
    <scope>NUCLEOTIDE SEQUENCE [LARGE SCALE GENOMIC DNA]</scope>
    <source>
        <strain evidence="2">SpSt-418</strain>
    </source>
</reference>
<dbReference type="EMBL" id="DSRU01000222">
    <property type="protein sequence ID" value="HFM99015.1"/>
    <property type="molecule type" value="Genomic_DNA"/>
</dbReference>
<dbReference type="NCBIfam" id="TIGR01451">
    <property type="entry name" value="B_ant_repeat"/>
    <property type="match status" value="1"/>
</dbReference>